<keyword evidence="2" id="KW-0186">Copper</keyword>
<sequence>MIKKIITLAIIFGISVTVIGLSFSGLNSEEIISEEINSKETSLQTEEVMDADVVIPTKVSRPGCDIEDICYIPSKIIVEKGGSVTWLNEDSAFHTVTSGFYGEPTELFDSGYLDPYQYYTLSFDEIGTFDYFCELHPWMFAQVIVE</sequence>
<dbReference type="InterPro" id="IPR052721">
    <property type="entry name" value="ET_Amicyanin"/>
</dbReference>
<name>A0A075GEY2_9ARCH</name>
<evidence type="ECO:0000256" key="1">
    <source>
        <dbReference type="ARBA" id="ARBA00022723"/>
    </source>
</evidence>
<dbReference type="InterPro" id="IPR000923">
    <property type="entry name" value="BlueCu_1"/>
</dbReference>
<dbReference type="GO" id="GO:0005507">
    <property type="term" value="F:copper ion binding"/>
    <property type="evidence" value="ECO:0007669"/>
    <property type="project" value="InterPro"/>
</dbReference>
<feature type="domain" description="Blue (type 1) copper" evidence="3">
    <location>
        <begin position="64"/>
        <end position="146"/>
    </location>
</feature>
<evidence type="ECO:0000256" key="2">
    <source>
        <dbReference type="ARBA" id="ARBA00023008"/>
    </source>
</evidence>
<reference evidence="4" key="1">
    <citation type="journal article" date="2014" name="Genome Biol. Evol.">
        <title>Pangenome evidence for extensive interdomain horizontal transfer affecting lineage core and shell genes in uncultured planktonic thaumarchaeota and euryarchaeota.</title>
        <authorList>
            <person name="Deschamps P."/>
            <person name="Zivanovic Y."/>
            <person name="Moreira D."/>
            <person name="Rodriguez-Valera F."/>
            <person name="Lopez-Garcia P."/>
        </authorList>
    </citation>
    <scope>NUCLEOTIDE SEQUENCE</scope>
</reference>
<dbReference type="SUPFAM" id="SSF49503">
    <property type="entry name" value="Cupredoxins"/>
    <property type="match status" value="1"/>
</dbReference>
<dbReference type="AlphaFoldDB" id="A0A075GEY2"/>
<dbReference type="GO" id="GO:0009055">
    <property type="term" value="F:electron transfer activity"/>
    <property type="evidence" value="ECO:0007669"/>
    <property type="project" value="InterPro"/>
</dbReference>
<protein>
    <submittedName>
        <fullName evidence="4">Blue (Type1) copper domain-containing protein</fullName>
    </submittedName>
</protein>
<evidence type="ECO:0000313" key="4">
    <source>
        <dbReference type="EMBL" id="AIF00233.1"/>
    </source>
</evidence>
<dbReference type="PANTHER" id="PTHR36507:SF1">
    <property type="entry name" value="BLL1555 PROTEIN"/>
    <property type="match status" value="1"/>
</dbReference>
<dbReference type="Pfam" id="PF00127">
    <property type="entry name" value="Copper-bind"/>
    <property type="match status" value="1"/>
</dbReference>
<dbReference type="Gene3D" id="2.60.40.420">
    <property type="entry name" value="Cupredoxins - blue copper proteins"/>
    <property type="match status" value="1"/>
</dbReference>
<evidence type="ECO:0000259" key="3">
    <source>
        <dbReference type="Pfam" id="PF00127"/>
    </source>
</evidence>
<organism evidence="4">
    <name type="scientific">uncultured marine thaumarchaeote KM3_12_F11</name>
    <dbReference type="NCBI Taxonomy" id="1455999"/>
    <lineage>
        <taxon>Archaea</taxon>
        <taxon>Nitrososphaerota</taxon>
        <taxon>environmental samples</taxon>
    </lineage>
</organism>
<keyword evidence="1" id="KW-0479">Metal-binding</keyword>
<proteinExistence type="predicted"/>
<accession>A0A075GEY2</accession>
<dbReference type="PANTHER" id="PTHR36507">
    <property type="entry name" value="BLL1555 PROTEIN"/>
    <property type="match status" value="1"/>
</dbReference>
<dbReference type="InterPro" id="IPR008972">
    <property type="entry name" value="Cupredoxin"/>
</dbReference>
<dbReference type="EMBL" id="KF900585">
    <property type="protein sequence ID" value="AIF00233.1"/>
    <property type="molecule type" value="Genomic_DNA"/>
</dbReference>